<protein>
    <recommendedName>
        <fullName evidence="7">Peptidase S1 domain-containing protein</fullName>
    </recommendedName>
</protein>
<reference evidence="8" key="2">
    <citation type="submission" date="2025-09" db="UniProtKB">
        <authorList>
            <consortium name="Ensembl"/>
        </authorList>
    </citation>
    <scope>IDENTIFICATION</scope>
</reference>
<dbReference type="InterPro" id="IPR009003">
    <property type="entry name" value="Peptidase_S1_PA"/>
</dbReference>
<feature type="domain" description="Peptidase S1" evidence="7">
    <location>
        <begin position="40"/>
        <end position="283"/>
    </location>
</feature>
<evidence type="ECO:0000256" key="3">
    <source>
        <dbReference type="ARBA" id="ARBA00022825"/>
    </source>
</evidence>
<dbReference type="SUPFAM" id="SSF50494">
    <property type="entry name" value="Trypsin-like serine proteases"/>
    <property type="match status" value="1"/>
</dbReference>
<dbReference type="InterPro" id="IPR033116">
    <property type="entry name" value="TRYPSIN_SER"/>
</dbReference>
<evidence type="ECO:0000256" key="1">
    <source>
        <dbReference type="ARBA" id="ARBA00022670"/>
    </source>
</evidence>
<keyword evidence="4" id="KW-1015">Disulfide bond</keyword>
<feature type="region of interest" description="Disordered" evidence="6">
    <location>
        <begin position="1"/>
        <end position="27"/>
    </location>
</feature>
<dbReference type="FunFam" id="2.40.10.10:FF:000039">
    <property type="entry name" value="Brain-specific serine protease 4"/>
    <property type="match status" value="1"/>
</dbReference>
<dbReference type="PROSITE" id="PS00134">
    <property type="entry name" value="TRYPSIN_HIS"/>
    <property type="match status" value="1"/>
</dbReference>
<dbReference type="InterPro" id="IPR043504">
    <property type="entry name" value="Peptidase_S1_PA_chymotrypsin"/>
</dbReference>
<name>A0A8C8YM73_PROSS</name>
<accession>A0A8C8YM73</accession>
<reference evidence="8" key="1">
    <citation type="submission" date="2025-08" db="UniProtKB">
        <authorList>
            <consortium name="Ensembl"/>
        </authorList>
    </citation>
    <scope>IDENTIFICATION</scope>
</reference>
<organism evidence="8 9">
    <name type="scientific">Prolemur simus</name>
    <name type="common">Greater bamboo lemur</name>
    <name type="synonym">Hapalemur simus</name>
    <dbReference type="NCBI Taxonomy" id="1328070"/>
    <lineage>
        <taxon>Eukaryota</taxon>
        <taxon>Metazoa</taxon>
        <taxon>Chordata</taxon>
        <taxon>Craniata</taxon>
        <taxon>Vertebrata</taxon>
        <taxon>Euteleostomi</taxon>
        <taxon>Mammalia</taxon>
        <taxon>Eutheria</taxon>
        <taxon>Euarchontoglires</taxon>
        <taxon>Primates</taxon>
        <taxon>Strepsirrhini</taxon>
        <taxon>Lemuriformes</taxon>
        <taxon>Lemuridae</taxon>
        <taxon>Prolemur</taxon>
    </lineage>
</organism>
<keyword evidence="3 5" id="KW-0720">Serine protease</keyword>
<evidence type="ECO:0000256" key="5">
    <source>
        <dbReference type="RuleBase" id="RU363034"/>
    </source>
</evidence>
<keyword evidence="9" id="KW-1185">Reference proteome</keyword>
<evidence type="ECO:0000256" key="4">
    <source>
        <dbReference type="ARBA" id="ARBA00023157"/>
    </source>
</evidence>
<evidence type="ECO:0000259" key="7">
    <source>
        <dbReference type="PROSITE" id="PS50240"/>
    </source>
</evidence>
<dbReference type="PRINTS" id="PR00722">
    <property type="entry name" value="CHYMOTRYPSIN"/>
</dbReference>
<dbReference type="Gene3D" id="2.40.10.10">
    <property type="entry name" value="Trypsin-like serine proteases"/>
    <property type="match status" value="2"/>
</dbReference>
<dbReference type="InterPro" id="IPR001314">
    <property type="entry name" value="Peptidase_S1A"/>
</dbReference>
<dbReference type="GO" id="GO:0004252">
    <property type="term" value="F:serine-type endopeptidase activity"/>
    <property type="evidence" value="ECO:0007669"/>
    <property type="project" value="InterPro"/>
</dbReference>
<evidence type="ECO:0000256" key="2">
    <source>
        <dbReference type="ARBA" id="ARBA00022801"/>
    </source>
</evidence>
<evidence type="ECO:0000313" key="9">
    <source>
        <dbReference type="Proteomes" id="UP000694414"/>
    </source>
</evidence>
<dbReference type="InterPro" id="IPR001254">
    <property type="entry name" value="Trypsin_dom"/>
</dbReference>
<proteinExistence type="predicted"/>
<feature type="compositionally biased region" description="Pro residues" evidence="6">
    <location>
        <begin position="1"/>
        <end position="18"/>
    </location>
</feature>
<dbReference type="PROSITE" id="PS50240">
    <property type="entry name" value="TRYPSIN_DOM"/>
    <property type="match status" value="1"/>
</dbReference>
<keyword evidence="1 5" id="KW-0645">Protease</keyword>
<feature type="region of interest" description="Disordered" evidence="6">
    <location>
        <begin position="289"/>
        <end position="310"/>
    </location>
</feature>
<dbReference type="PROSITE" id="PS00135">
    <property type="entry name" value="TRYPSIN_SER"/>
    <property type="match status" value="1"/>
</dbReference>
<dbReference type="PANTHER" id="PTHR24253:SF42">
    <property type="entry name" value="PROTEASE, SERINE 47"/>
    <property type="match status" value="1"/>
</dbReference>
<evidence type="ECO:0000313" key="8">
    <source>
        <dbReference type="Ensembl" id="ENSPSMP00000006004.1"/>
    </source>
</evidence>
<dbReference type="InterPro" id="IPR018114">
    <property type="entry name" value="TRYPSIN_HIS"/>
</dbReference>
<dbReference type="Ensembl" id="ENSPSMT00000007123.1">
    <property type="protein sequence ID" value="ENSPSMP00000006004.1"/>
    <property type="gene ID" value="ENSPSMG00000004555.1"/>
</dbReference>
<dbReference type="AlphaFoldDB" id="A0A8C8YM73"/>
<dbReference type="Proteomes" id="UP000694414">
    <property type="component" value="Unplaced"/>
</dbReference>
<dbReference type="Pfam" id="PF00089">
    <property type="entry name" value="Trypsin"/>
    <property type="match status" value="1"/>
</dbReference>
<dbReference type="GeneTree" id="ENSGT00940000157345"/>
<sequence>PCARGPCPPRRPGAPAPPGRHARPEGARRLCGKPRAMGKIYGGQDAEAGQWPWQASLLYKGSHLCGAALIDSHWLVSAAHCFFKKSRALENYQVLLGYTRLYQQTQHTQKMSVNQIITHPDFEKLHPFGSDIAMLQLALPVDFTFYIAPVCLPSADMQLPSNASCWITGWGITNHAVRLLPPFNLQEGKVILIENMFCNFLYGQITSTGNTYYVHEDMVCAGDFSTGKSICQGDSGGPLVCYVPSAWVLVGLGSWGLDCRHPVYPGIFTRVTYFADWINKIKRLTPLPAPTSAPPLTGSQPQRLRAAGSPGPCTALVPPQTWLLLPFTLRARG</sequence>
<keyword evidence="2 5" id="KW-0378">Hydrolase</keyword>
<evidence type="ECO:0000256" key="6">
    <source>
        <dbReference type="SAM" id="MobiDB-lite"/>
    </source>
</evidence>
<dbReference type="CDD" id="cd00190">
    <property type="entry name" value="Tryp_SPc"/>
    <property type="match status" value="1"/>
</dbReference>
<dbReference type="GO" id="GO:0006508">
    <property type="term" value="P:proteolysis"/>
    <property type="evidence" value="ECO:0007669"/>
    <property type="project" value="UniProtKB-KW"/>
</dbReference>
<dbReference type="SMART" id="SM00020">
    <property type="entry name" value="Tryp_SPc"/>
    <property type="match status" value="1"/>
</dbReference>
<dbReference type="PANTHER" id="PTHR24253">
    <property type="entry name" value="TRANSMEMBRANE PROTEASE SERINE"/>
    <property type="match status" value="1"/>
</dbReference>